<organism evidence="8 9">
    <name type="scientific">Roseburia yibonii</name>
    <dbReference type="NCBI Taxonomy" id="2763063"/>
    <lineage>
        <taxon>Bacteria</taxon>
        <taxon>Bacillati</taxon>
        <taxon>Bacillota</taxon>
        <taxon>Clostridia</taxon>
        <taxon>Lachnospirales</taxon>
        <taxon>Lachnospiraceae</taxon>
        <taxon>Roseburia</taxon>
    </lineage>
</organism>
<dbReference type="EMBL" id="JACOQH010000002">
    <property type="protein sequence ID" value="MBC5753214.1"/>
    <property type="molecule type" value="Genomic_DNA"/>
</dbReference>
<evidence type="ECO:0000256" key="2">
    <source>
        <dbReference type="ARBA" id="ARBA00022723"/>
    </source>
</evidence>
<dbReference type="InterPro" id="IPR006674">
    <property type="entry name" value="HD_domain"/>
</dbReference>
<dbReference type="RefSeq" id="WP_022515779.1">
    <property type="nucleotide sequence ID" value="NZ_JACOQH010000002.1"/>
</dbReference>
<evidence type="ECO:0000256" key="1">
    <source>
        <dbReference type="ARBA" id="ARBA00012506"/>
    </source>
</evidence>
<keyword evidence="5" id="KW-0408">Iron</keyword>
<keyword evidence="4 8" id="KW-0378">Hydrolase</keyword>
<dbReference type="NCBIfam" id="TIGR00488">
    <property type="entry name" value="bis(5'-nucleosyl)-tetraphosphatase (symmetrical) YqeK"/>
    <property type="match status" value="1"/>
</dbReference>
<comment type="catalytic activity">
    <reaction evidence="6">
        <text>P(1),P(4)-bis(5'-adenosyl) tetraphosphate + H2O = 2 ADP + 2 H(+)</text>
        <dbReference type="Rhea" id="RHEA:24252"/>
        <dbReference type="ChEBI" id="CHEBI:15377"/>
        <dbReference type="ChEBI" id="CHEBI:15378"/>
        <dbReference type="ChEBI" id="CHEBI:58141"/>
        <dbReference type="ChEBI" id="CHEBI:456216"/>
        <dbReference type="EC" id="3.6.1.41"/>
    </reaction>
</comment>
<dbReference type="Gene3D" id="1.10.3210.10">
    <property type="entry name" value="Hypothetical protein af1432"/>
    <property type="match status" value="1"/>
</dbReference>
<dbReference type="PANTHER" id="PTHR35795:SF1">
    <property type="entry name" value="BIS(5'-NUCLEOSYL)-TETRAPHOSPHATASE, SYMMETRICAL"/>
    <property type="match status" value="1"/>
</dbReference>
<dbReference type="NCBIfam" id="TIGR00277">
    <property type="entry name" value="HDIG"/>
    <property type="match status" value="1"/>
</dbReference>
<dbReference type="InterPro" id="IPR005249">
    <property type="entry name" value="YqeK"/>
</dbReference>
<comment type="caution">
    <text evidence="8">The sequence shown here is derived from an EMBL/GenBank/DDBJ whole genome shotgun (WGS) entry which is preliminary data.</text>
</comment>
<evidence type="ECO:0000256" key="5">
    <source>
        <dbReference type="ARBA" id="ARBA00023004"/>
    </source>
</evidence>
<dbReference type="InterPro" id="IPR003607">
    <property type="entry name" value="HD/PDEase_dom"/>
</dbReference>
<name>A0ABR7I8X3_9FIRM</name>
<dbReference type="SUPFAM" id="SSF109604">
    <property type="entry name" value="HD-domain/PDEase-like"/>
    <property type="match status" value="1"/>
</dbReference>
<accession>A0ABR7I8X3</accession>
<dbReference type="Pfam" id="PF01966">
    <property type="entry name" value="HD"/>
    <property type="match status" value="1"/>
</dbReference>
<dbReference type="GO" id="GO:0008803">
    <property type="term" value="F:bis(5'-nucleosyl)-tetraphosphatase (symmetrical) activity"/>
    <property type="evidence" value="ECO:0007669"/>
    <property type="project" value="UniProtKB-EC"/>
</dbReference>
<dbReference type="EC" id="3.6.1.41" evidence="1"/>
<evidence type="ECO:0000256" key="4">
    <source>
        <dbReference type="ARBA" id="ARBA00022801"/>
    </source>
</evidence>
<proteinExistence type="predicted"/>
<dbReference type="SMART" id="SM00471">
    <property type="entry name" value="HDc"/>
    <property type="match status" value="1"/>
</dbReference>
<evidence type="ECO:0000313" key="9">
    <source>
        <dbReference type="Proteomes" id="UP000621540"/>
    </source>
</evidence>
<sequence>MSETSMDEIRKSLKKELDKSRYEHTMGVMYTAAALAMAHGADQKKAMLAGLLHDCAKCIPNEEKMELCKKYHIELTQAEIDNPALIHAKLGAFLARKKYHVTDEEVLHAILVHTTGEPGMNLLDKIIYIADYIEPGRDKAKNLPVVRPLCFRDLDAALLKILSDTLDYLKSTGKEIDPLTEQTCQYYKAKAEEK</sequence>
<dbReference type="Proteomes" id="UP000621540">
    <property type="component" value="Unassembled WGS sequence"/>
</dbReference>
<keyword evidence="9" id="KW-1185">Reference proteome</keyword>
<evidence type="ECO:0000256" key="6">
    <source>
        <dbReference type="ARBA" id="ARBA00049417"/>
    </source>
</evidence>
<dbReference type="PANTHER" id="PTHR35795">
    <property type="entry name" value="SLR1885 PROTEIN"/>
    <property type="match status" value="1"/>
</dbReference>
<keyword evidence="3" id="KW-0547">Nucleotide-binding</keyword>
<dbReference type="InterPro" id="IPR051094">
    <property type="entry name" value="Diverse_Catalytic_Enzymes"/>
</dbReference>
<evidence type="ECO:0000313" key="8">
    <source>
        <dbReference type="EMBL" id="MBC5753214.1"/>
    </source>
</evidence>
<protein>
    <recommendedName>
        <fullName evidence="1">bis(5'-nucleosyl)-tetraphosphatase (symmetrical)</fullName>
        <ecNumber evidence="1">3.6.1.41</ecNumber>
    </recommendedName>
</protein>
<reference evidence="8 9" key="1">
    <citation type="submission" date="2020-08" db="EMBL/GenBank/DDBJ databases">
        <title>Genome public.</title>
        <authorList>
            <person name="Liu C."/>
            <person name="Sun Q."/>
        </authorList>
    </citation>
    <scope>NUCLEOTIDE SEQUENCE [LARGE SCALE GENOMIC DNA]</scope>
    <source>
        <strain evidence="8 9">BX0805</strain>
    </source>
</reference>
<feature type="domain" description="HD" evidence="7">
    <location>
        <begin position="21"/>
        <end position="136"/>
    </location>
</feature>
<dbReference type="InterPro" id="IPR006675">
    <property type="entry name" value="HDIG_dom"/>
</dbReference>
<dbReference type="PROSITE" id="PS51831">
    <property type="entry name" value="HD"/>
    <property type="match status" value="1"/>
</dbReference>
<evidence type="ECO:0000259" key="7">
    <source>
        <dbReference type="PROSITE" id="PS51831"/>
    </source>
</evidence>
<evidence type="ECO:0000256" key="3">
    <source>
        <dbReference type="ARBA" id="ARBA00022741"/>
    </source>
</evidence>
<dbReference type="CDD" id="cd00077">
    <property type="entry name" value="HDc"/>
    <property type="match status" value="1"/>
</dbReference>
<keyword evidence="2" id="KW-0479">Metal-binding</keyword>
<gene>
    <name evidence="8" type="primary">yqeK</name>
    <name evidence="8" type="ORF">H8Z76_04075</name>
</gene>